<keyword evidence="5 6" id="KW-0472">Membrane</keyword>
<comment type="caution">
    <text evidence="7">The sequence shown here is derived from an EMBL/GenBank/DDBJ whole genome shotgun (WGS) entry which is preliminary data.</text>
</comment>
<dbReference type="Proteomes" id="UP001232245">
    <property type="component" value="Unassembled WGS sequence"/>
</dbReference>
<protein>
    <submittedName>
        <fullName evidence="7">Uncharacterized protein (TIGR00297 family)</fullName>
    </submittedName>
</protein>
<name>A0ABT9YZ27_9BACI</name>
<dbReference type="EMBL" id="JAUSTZ010000002">
    <property type="protein sequence ID" value="MDQ0224871.1"/>
    <property type="molecule type" value="Genomic_DNA"/>
</dbReference>
<proteinExistence type="inferred from homology"/>
<keyword evidence="3 6" id="KW-0812">Transmembrane</keyword>
<sequence>MELIVVCFIIAIASVMGWKAKSITKDGAIAAFIVGLLIYLGFSYQGLFLLGCFFCSSSFFSKYQNKRKRIAADILEKGEQRDIIQVFANGGVPAFLGFIYSFGFISQQTALVCFCISLAAANADTWASEIGTMSKKEPRLLLTMKKVPRGTSGAVSILGTTAAIGGALFIAFISYLLFSLSLVWVVYIALFGFLGNLLDTIIGQTVQVKYKCTYCGKITEKQNHCNFKGVKISEYSFLNNDAVNFLSIILATGLGFLFS</sequence>
<evidence type="ECO:0000313" key="7">
    <source>
        <dbReference type="EMBL" id="MDQ0224871.1"/>
    </source>
</evidence>
<dbReference type="PANTHER" id="PTHR13353">
    <property type="entry name" value="TRANSMEMBRANE PROTEIN 19"/>
    <property type="match status" value="1"/>
</dbReference>
<evidence type="ECO:0000313" key="8">
    <source>
        <dbReference type="Proteomes" id="UP001232245"/>
    </source>
</evidence>
<dbReference type="InterPro" id="IPR002794">
    <property type="entry name" value="DUF92_TMEM19"/>
</dbReference>
<dbReference type="Pfam" id="PF01940">
    <property type="entry name" value="DUF92"/>
    <property type="match status" value="1"/>
</dbReference>
<evidence type="ECO:0000256" key="6">
    <source>
        <dbReference type="SAM" id="Phobius"/>
    </source>
</evidence>
<organism evidence="7 8">
    <name type="scientific">Metabacillus niabensis</name>
    <dbReference type="NCBI Taxonomy" id="324854"/>
    <lineage>
        <taxon>Bacteria</taxon>
        <taxon>Bacillati</taxon>
        <taxon>Bacillota</taxon>
        <taxon>Bacilli</taxon>
        <taxon>Bacillales</taxon>
        <taxon>Bacillaceae</taxon>
        <taxon>Metabacillus</taxon>
    </lineage>
</organism>
<evidence type="ECO:0000256" key="3">
    <source>
        <dbReference type="ARBA" id="ARBA00022692"/>
    </source>
</evidence>
<reference evidence="7 8" key="1">
    <citation type="submission" date="2023-07" db="EMBL/GenBank/DDBJ databases">
        <title>Genomic Encyclopedia of Type Strains, Phase IV (KMG-IV): sequencing the most valuable type-strain genomes for metagenomic binning, comparative biology and taxonomic classification.</title>
        <authorList>
            <person name="Goeker M."/>
        </authorList>
    </citation>
    <scope>NUCLEOTIDE SEQUENCE [LARGE SCALE GENOMIC DNA]</scope>
    <source>
        <strain evidence="7 8">DSM 17723</strain>
    </source>
</reference>
<feature type="transmembrane region" description="Helical" evidence="6">
    <location>
        <begin position="237"/>
        <end position="258"/>
    </location>
</feature>
<evidence type="ECO:0000256" key="5">
    <source>
        <dbReference type="ARBA" id="ARBA00023136"/>
    </source>
</evidence>
<dbReference type="PANTHER" id="PTHR13353:SF5">
    <property type="entry name" value="TRANSMEMBRANE PROTEIN 19"/>
    <property type="match status" value="1"/>
</dbReference>
<keyword evidence="4 6" id="KW-1133">Transmembrane helix</keyword>
<comment type="similarity">
    <text evidence="2">Belongs to the TMEM19 family.</text>
</comment>
<feature type="transmembrane region" description="Helical" evidence="6">
    <location>
        <begin position="154"/>
        <end position="178"/>
    </location>
</feature>
<feature type="transmembrane region" description="Helical" evidence="6">
    <location>
        <begin position="184"/>
        <end position="202"/>
    </location>
</feature>
<evidence type="ECO:0000256" key="4">
    <source>
        <dbReference type="ARBA" id="ARBA00022989"/>
    </source>
</evidence>
<comment type="subcellular location">
    <subcellularLocation>
        <location evidence="1">Membrane</location>
        <topology evidence="1">Multi-pass membrane protein</topology>
    </subcellularLocation>
</comment>
<gene>
    <name evidence="7" type="ORF">J2S02_001200</name>
</gene>
<feature type="transmembrane region" description="Helical" evidence="6">
    <location>
        <begin position="27"/>
        <end position="60"/>
    </location>
</feature>
<keyword evidence="8" id="KW-1185">Reference proteome</keyword>
<accession>A0ABT9YZ27</accession>
<evidence type="ECO:0000256" key="2">
    <source>
        <dbReference type="ARBA" id="ARBA00009012"/>
    </source>
</evidence>
<dbReference type="RefSeq" id="WP_174880473.1">
    <property type="nucleotide sequence ID" value="NZ_CADEPK010000196.1"/>
</dbReference>
<evidence type="ECO:0000256" key="1">
    <source>
        <dbReference type="ARBA" id="ARBA00004141"/>
    </source>
</evidence>